<sequence length="156" mass="14643">MEGLAMEGLWTAVSVEFSAVIRSAAGAPFVVATEGGIGAGSGALAMTGTGGIAEAGASGAPDVGCAGLCTVAGGVGVSGTGIFGVSESVIGAGFSPGFGGAIVTVSDATRVGGDSSVGGVARATGRGAKCRGATILTGFFGCTSNWETGIFAPGMR</sequence>
<protein>
    <submittedName>
        <fullName evidence="1">Uncharacterized protein</fullName>
    </submittedName>
</protein>
<comment type="caution">
    <text evidence="1">The sequence shown here is derived from an EMBL/GenBank/DDBJ whole genome shotgun (WGS) entry which is preliminary data.</text>
</comment>
<dbReference type="EMBL" id="SLZW01000004">
    <property type="protein sequence ID" value="TCS63132.1"/>
    <property type="molecule type" value="Genomic_DNA"/>
</dbReference>
<name>A0A4R3JBP3_9PROT</name>
<organism evidence="1 2">
    <name type="scientific">Varunaivibrio sulfuroxidans</name>
    <dbReference type="NCBI Taxonomy" id="1773489"/>
    <lineage>
        <taxon>Bacteria</taxon>
        <taxon>Pseudomonadati</taxon>
        <taxon>Pseudomonadota</taxon>
        <taxon>Alphaproteobacteria</taxon>
        <taxon>Rhodospirillales</taxon>
        <taxon>Magnetovibrionaceae</taxon>
        <taxon>Varunaivibrio</taxon>
    </lineage>
</organism>
<reference evidence="1 2" key="1">
    <citation type="submission" date="2019-03" db="EMBL/GenBank/DDBJ databases">
        <title>Genomic Encyclopedia of Type Strains, Phase IV (KMG-IV): sequencing the most valuable type-strain genomes for metagenomic binning, comparative biology and taxonomic classification.</title>
        <authorList>
            <person name="Goeker M."/>
        </authorList>
    </citation>
    <scope>NUCLEOTIDE SEQUENCE [LARGE SCALE GENOMIC DNA]</scope>
    <source>
        <strain evidence="1 2">DSM 101688</strain>
    </source>
</reference>
<dbReference type="AlphaFoldDB" id="A0A4R3JBP3"/>
<dbReference type="Proteomes" id="UP000295304">
    <property type="component" value="Unassembled WGS sequence"/>
</dbReference>
<keyword evidence="2" id="KW-1185">Reference proteome</keyword>
<gene>
    <name evidence="1" type="ORF">EDD55_104225</name>
</gene>
<accession>A0A4R3JBP3</accession>
<evidence type="ECO:0000313" key="1">
    <source>
        <dbReference type="EMBL" id="TCS63132.1"/>
    </source>
</evidence>
<proteinExistence type="predicted"/>
<evidence type="ECO:0000313" key="2">
    <source>
        <dbReference type="Proteomes" id="UP000295304"/>
    </source>
</evidence>